<reference evidence="1 2" key="1">
    <citation type="journal article" date="2009" name="Proc. Natl. Acad. Sci. U.S.A.">
        <title>The genomic basis of trophic strategy in marine bacteria.</title>
        <authorList>
            <person name="Lauro F.M."/>
            <person name="McDougald D."/>
            <person name="Thomas T."/>
            <person name="Williams T.J."/>
            <person name="Egan S."/>
            <person name="Rice S."/>
            <person name="DeMaere M.Z."/>
            <person name="Ting L."/>
            <person name="Ertan H."/>
            <person name="Johnson J."/>
            <person name="Ferriera S."/>
            <person name="Lapidus A."/>
            <person name="Anderson I."/>
            <person name="Kyrpides N."/>
            <person name="Munk A.C."/>
            <person name="Detter C."/>
            <person name="Han C.S."/>
            <person name="Brown M.V."/>
            <person name="Robb F.T."/>
            <person name="Kjelleberg S."/>
            <person name="Cavicchioli R."/>
        </authorList>
    </citation>
    <scope>NUCLEOTIDE SEQUENCE [LARGE SCALE GENOMIC DNA]</scope>
    <source>
        <strain evidence="2">DSM 13593 / LMG 18877 / RB2256</strain>
    </source>
</reference>
<dbReference type="HOGENOM" id="CLU_2169440_0_0_5"/>
<dbReference type="AlphaFoldDB" id="Q1GN70"/>
<name>Q1GN70_SPHAL</name>
<organism evidence="1 2">
    <name type="scientific">Sphingopyxis alaskensis (strain DSM 13593 / LMG 18877 / RB2256)</name>
    <name type="common">Sphingomonas alaskensis</name>
    <dbReference type="NCBI Taxonomy" id="317655"/>
    <lineage>
        <taxon>Bacteria</taxon>
        <taxon>Pseudomonadati</taxon>
        <taxon>Pseudomonadota</taxon>
        <taxon>Alphaproteobacteria</taxon>
        <taxon>Sphingomonadales</taxon>
        <taxon>Sphingomonadaceae</taxon>
        <taxon>Sphingopyxis</taxon>
    </lineage>
</organism>
<protein>
    <submittedName>
        <fullName evidence="1">Entericidin EcnAB</fullName>
    </submittedName>
</protein>
<gene>
    <name evidence="1" type="ordered locus">Sala_0007</name>
</gene>
<sequence length="110" mass="11310">MGETAACYKTKAVAVPPRRTIILPGRAVFSNASAGAAPIDGTIGSGRCCPSCRPFAGASHCCRRERMKRILTIFAISGSILFLSACNTVEGAGKDIESVGDCADGVKGNC</sequence>
<evidence type="ECO:0000313" key="1">
    <source>
        <dbReference type="EMBL" id="ABF51733.1"/>
    </source>
</evidence>
<dbReference type="Proteomes" id="UP000006578">
    <property type="component" value="Chromosome"/>
</dbReference>
<accession>Q1GN70</accession>
<proteinExistence type="predicted"/>
<keyword evidence="2" id="KW-1185">Reference proteome</keyword>
<dbReference type="KEGG" id="sal:Sala_0007"/>
<dbReference type="eggNOG" id="COG5510">
    <property type="taxonomic scope" value="Bacteria"/>
</dbReference>
<dbReference type="EMBL" id="CP000356">
    <property type="protein sequence ID" value="ABF51733.1"/>
    <property type="molecule type" value="Genomic_DNA"/>
</dbReference>
<evidence type="ECO:0000313" key="2">
    <source>
        <dbReference type="Proteomes" id="UP000006578"/>
    </source>
</evidence>